<protein>
    <submittedName>
        <fullName evidence="2">Uncharacterized protein</fullName>
    </submittedName>
</protein>
<feature type="chain" id="PRO_5042890229" evidence="1">
    <location>
        <begin position="17"/>
        <end position="135"/>
    </location>
</feature>
<keyword evidence="1" id="KW-0732">Signal</keyword>
<accession>A0AAN8EX71</accession>
<evidence type="ECO:0000313" key="2">
    <source>
        <dbReference type="EMBL" id="KAK5969831.1"/>
    </source>
</evidence>
<evidence type="ECO:0000256" key="1">
    <source>
        <dbReference type="SAM" id="SignalP"/>
    </source>
</evidence>
<reference evidence="2 3" key="1">
    <citation type="submission" date="2019-10" db="EMBL/GenBank/DDBJ databases">
        <title>Assembly and Annotation for the nematode Trichostrongylus colubriformis.</title>
        <authorList>
            <person name="Martin J."/>
        </authorList>
    </citation>
    <scope>NUCLEOTIDE SEQUENCE [LARGE SCALE GENOMIC DNA]</scope>
    <source>
        <strain evidence="2">G859</strain>
        <tissue evidence="2">Whole worm</tissue>
    </source>
</reference>
<comment type="caution">
    <text evidence="2">The sequence shown here is derived from an EMBL/GenBank/DDBJ whole genome shotgun (WGS) entry which is preliminary data.</text>
</comment>
<sequence>MRVLILTLLVAVCVSAALVNTEGSKKSSGGFKGMISRAGKNIKAAFKKLGNAINQKMMKFKKKLSKYKNKILDKLHLTKEKRAKLMERLKFWKRKNVDKVQPTGDSIEEINLQVRGGDMFQGDMALSRFVRLNSF</sequence>
<name>A0AAN8EX71_TRICO</name>
<dbReference type="EMBL" id="WIXE01019690">
    <property type="protein sequence ID" value="KAK5969831.1"/>
    <property type="molecule type" value="Genomic_DNA"/>
</dbReference>
<keyword evidence="3" id="KW-1185">Reference proteome</keyword>
<evidence type="ECO:0000313" key="3">
    <source>
        <dbReference type="Proteomes" id="UP001331761"/>
    </source>
</evidence>
<organism evidence="2 3">
    <name type="scientific">Trichostrongylus colubriformis</name>
    <name type="common">Black scour worm</name>
    <dbReference type="NCBI Taxonomy" id="6319"/>
    <lineage>
        <taxon>Eukaryota</taxon>
        <taxon>Metazoa</taxon>
        <taxon>Ecdysozoa</taxon>
        <taxon>Nematoda</taxon>
        <taxon>Chromadorea</taxon>
        <taxon>Rhabditida</taxon>
        <taxon>Rhabditina</taxon>
        <taxon>Rhabditomorpha</taxon>
        <taxon>Strongyloidea</taxon>
        <taxon>Trichostrongylidae</taxon>
        <taxon>Trichostrongylus</taxon>
    </lineage>
</organism>
<dbReference type="Proteomes" id="UP001331761">
    <property type="component" value="Unassembled WGS sequence"/>
</dbReference>
<proteinExistence type="predicted"/>
<gene>
    <name evidence="2" type="ORF">GCK32_019928</name>
</gene>
<feature type="signal peptide" evidence="1">
    <location>
        <begin position="1"/>
        <end position="16"/>
    </location>
</feature>
<dbReference type="AlphaFoldDB" id="A0AAN8EX71"/>